<keyword evidence="1" id="KW-1133">Transmembrane helix</keyword>
<dbReference type="Pfam" id="PF04612">
    <property type="entry name" value="T2SSM"/>
    <property type="match status" value="1"/>
</dbReference>
<comment type="caution">
    <text evidence="2">The sequence shown here is derived from an EMBL/GenBank/DDBJ whole genome shotgun (WGS) entry which is preliminary data.</text>
</comment>
<protein>
    <submittedName>
        <fullName evidence="2">Type II secretion system protein GspM</fullName>
    </submittedName>
</protein>
<dbReference type="InterPro" id="IPR007690">
    <property type="entry name" value="T2SS_GspM"/>
</dbReference>
<dbReference type="RefSeq" id="WP_330073232.1">
    <property type="nucleotide sequence ID" value="NZ_JAZDQJ010000002.1"/>
</dbReference>
<accession>A0ABU7HLA3</accession>
<evidence type="ECO:0000313" key="3">
    <source>
        <dbReference type="Proteomes" id="UP001335100"/>
    </source>
</evidence>
<reference evidence="2 3" key="1">
    <citation type="submission" date="2024-01" db="EMBL/GenBank/DDBJ databases">
        <title>Unpublished Manusciprt.</title>
        <authorList>
            <person name="Duman M."/>
            <person name="Valdes E.G."/>
            <person name="Ajmi N."/>
            <person name="Altun S."/>
            <person name="Saticioglu I.B."/>
        </authorList>
    </citation>
    <scope>NUCLEOTIDE SEQUENCE [LARGE SCALE GENOMIC DNA]</scope>
    <source>
        <strain evidence="2 3">148P</strain>
    </source>
</reference>
<name>A0ABU7HLA3_9PSED</name>
<keyword evidence="1" id="KW-0472">Membrane</keyword>
<evidence type="ECO:0000256" key="1">
    <source>
        <dbReference type="SAM" id="Phobius"/>
    </source>
</evidence>
<gene>
    <name evidence="2" type="primary">gspM</name>
    <name evidence="2" type="ORF">V0R50_03520</name>
</gene>
<proteinExistence type="predicted"/>
<sequence>MNKRLALQLAPLRQRWAKLAPRERRTLSLGGLAVGLLLVWQVFVEPPLARIDHWRERLPALQQQTRELDRLLGAATPRVAADSASLQRSLEAAGLKARVDDGTPGEWHLDVPQASGPALLDWLGQAPAEIGFEVASVRIERLADDPASLPTDAVSAQVVLLSHAVNKDSP</sequence>
<keyword evidence="1" id="KW-0812">Transmembrane</keyword>
<dbReference type="Proteomes" id="UP001335100">
    <property type="component" value="Unassembled WGS sequence"/>
</dbReference>
<dbReference type="EMBL" id="JAZDQJ010000002">
    <property type="protein sequence ID" value="MEE1932281.1"/>
    <property type="molecule type" value="Genomic_DNA"/>
</dbReference>
<evidence type="ECO:0000313" key="2">
    <source>
        <dbReference type="EMBL" id="MEE1932281.1"/>
    </source>
</evidence>
<feature type="transmembrane region" description="Helical" evidence="1">
    <location>
        <begin position="27"/>
        <end position="44"/>
    </location>
</feature>
<keyword evidence="3" id="KW-1185">Reference proteome</keyword>
<organism evidence="2 3">
    <name type="scientific">Pseudomonas ulcerans</name>
    <dbReference type="NCBI Taxonomy" id="3115852"/>
    <lineage>
        <taxon>Bacteria</taxon>
        <taxon>Pseudomonadati</taxon>
        <taxon>Pseudomonadota</taxon>
        <taxon>Gammaproteobacteria</taxon>
        <taxon>Pseudomonadales</taxon>
        <taxon>Pseudomonadaceae</taxon>
        <taxon>Pseudomonas</taxon>
    </lineage>
</organism>